<organism evidence="12 13">
    <name type="scientific">Candidatus Acidiferrum panamense</name>
    <dbReference type="NCBI Taxonomy" id="2741543"/>
    <lineage>
        <taxon>Bacteria</taxon>
        <taxon>Pseudomonadati</taxon>
        <taxon>Acidobacteriota</taxon>
        <taxon>Terriglobia</taxon>
        <taxon>Candidatus Acidiferrales</taxon>
        <taxon>Candidatus Acidiferrum</taxon>
    </lineage>
</organism>
<dbReference type="InterPro" id="IPR011835">
    <property type="entry name" value="GS/SS"/>
</dbReference>
<comment type="function">
    <text evidence="2">Synthesizes alpha-1,4-glucan chains using ADP-glucose.</text>
</comment>
<dbReference type="InterPro" id="IPR001296">
    <property type="entry name" value="Glyco_trans_1"/>
</dbReference>
<dbReference type="GO" id="GO:0004373">
    <property type="term" value="F:alpha-1,4-glucan glucosyltransferase (UDP-glucose donor) activity"/>
    <property type="evidence" value="ECO:0007669"/>
    <property type="project" value="InterPro"/>
</dbReference>
<dbReference type="EC" id="2.4.1.21" evidence="5"/>
<dbReference type="PANTHER" id="PTHR45825:SF11">
    <property type="entry name" value="ALPHA AMYLASE DOMAIN-CONTAINING PROTEIN"/>
    <property type="match status" value="1"/>
</dbReference>
<comment type="catalytic activity">
    <reaction evidence="1">
        <text>[(1-&gt;4)-alpha-D-glucosyl](n) + ADP-alpha-D-glucose = [(1-&gt;4)-alpha-D-glucosyl](n+1) + ADP + H(+)</text>
        <dbReference type="Rhea" id="RHEA:18189"/>
        <dbReference type="Rhea" id="RHEA-COMP:9584"/>
        <dbReference type="Rhea" id="RHEA-COMP:9587"/>
        <dbReference type="ChEBI" id="CHEBI:15378"/>
        <dbReference type="ChEBI" id="CHEBI:15444"/>
        <dbReference type="ChEBI" id="CHEBI:57498"/>
        <dbReference type="ChEBI" id="CHEBI:456216"/>
        <dbReference type="EC" id="2.4.1.21"/>
    </reaction>
</comment>
<dbReference type="PANTHER" id="PTHR45825">
    <property type="entry name" value="GRANULE-BOUND STARCH SYNTHASE 1, CHLOROPLASTIC/AMYLOPLASTIC"/>
    <property type="match status" value="1"/>
</dbReference>
<evidence type="ECO:0000313" key="13">
    <source>
        <dbReference type="Proteomes" id="UP000567293"/>
    </source>
</evidence>
<keyword evidence="6" id="KW-0328">Glycosyltransferase</keyword>
<evidence type="ECO:0000259" key="11">
    <source>
        <dbReference type="Pfam" id="PF08323"/>
    </source>
</evidence>
<feature type="compositionally biased region" description="Polar residues" evidence="9">
    <location>
        <begin position="348"/>
        <end position="359"/>
    </location>
</feature>
<gene>
    <name evidence="12" type="ORF">HRJ53_21560</name>
</gene>
<sequence length="412" mass="45688">MCIRDRLERVGLPPRLFQPEGIEFYGSVNFLKGGLVYSDYLTTVSRKYAQEIQTKEFGHGLDGVVRKRAERLVGVLNGVDYTAWNPAKDELIAANYSEEDLSGKQVCKQDLLEVFALPHEHLRRPVIGIVSRFVDQKGFDLIAEQAHELMKEDLVLVVLGTGDRKYEKLFSALAAAYPGRVGLKIAYDNVLAHKVEAGADIFMMPSRYEPSGLNQMYSLKYGTVPIVRATGGLDDSIEPFDVEHGTGTGFKFYEYSGEALLYAVEQALHHYMDERDWTRIQLNGMAKDFSWKRPAEEYANLYEAARAGRGFAPTRKVAKVEKVETAEKEAEAKRQPRRRAGKPARAVAQSTPGDGQASQAAEPLGPEKDSRQAVQESTEVRESSVEGPQKSEPDPGNSGEAGRNQKPAATSN</sequence>
<comment type="pathway">
    <text evidence="3">Glycan biosynthesis; glycogen biosynthesis.</text>
</comment>
<keyword evidence="7" id="KW-0808">Transferase</keyword>
<dbReference type="Pfam" id="PF08323">
    <property type="entry name" value="Glyco_transf_5"/>
    <property type="match status" value="1"/>
</dbReference>
<evidence type="ECO:0000256" key="5">
    <source>
        <dbReference type="ARBA" id="ARBA00012588"/>
    </source>
</evidence>
<evidence type="ECO:0000256" key="8">
    <source>
        <dbReference type="ARBA" id="ARBA00023056"/>
    </source>
</evidence>
<evidence type="ECO:0000256" key="1">
    <source>
        <dbReference type="ARBA" id="ARBA00001478"/>
    </source>
</evidence>
<feature type="compositionally biased region" description="Basic and acidic residues" evidence="9">
    <location>
        <begin position="378"/>
        <end position="393"/>
    </location>
</feature>
<evidence type="ECO:0000313" key="12">
    <source>
        <dbReference type="EMBL" id="MBA0087581.1"/>
    </source>
</evidence>
<dbReference type="AlphaFoldDB" id="A0A7V8NU97"/>
<accession>A0A7V8NU97</accession>
<keyword evidence="13" id="KW-1185">Reference proteome</keyword>
<evidence type="ECO:0000256" key="9">
    <source>
        <dbReference type="SAM" id="MobiDB-lite"/>
    </source>
</evidence>
<dbReference type="CDD" id="cd03791">
    <property type="entry name" value="GT5_Glycogen_synthase_DULL1-like"/>
    <property type="match status" value="1"/>
</dbReference>
<comment type="similarity">
    <text evidence="4">Belongs to the glycosyltransferase 1 family. Bacterial/plant glycogen synthase subfamily.</text>
</comment>
<evidence type="ECO:0000256" key="4">
    <source>
        <dbReference type="ARBA" id="ARBA00010281"/>
    </source>
</evidence>
<evidence type="ECO:0000256" key="7">
    <source>
        <dbReference type="ARBA" id="ARBA00022679"/>
    </source>
</evidence>
<feature type="compositionally biased region" description="Basic and acidic residues" evidence="9">
    <location>
        <begin position="318"/>
        <end position="334"/>
    </location>
</feature>
<dbReference type="EMBL" id="JACDQQ010002077">
    <property type="protein sequence ID" value="MBA0087581.1"/>
    <property type="molecule type" value="Genomic_DNA"/>
</dbReference>
<keyword evidence="8" id="KW-0320">Glycogen biosynthesis</keyword>
<comment type="caution">
    <text evidence="12">The sequence shown here is derived from an EMBL/GenBank/DDBJ whole genome shotgun (WGS) entry which is preliminary data.</text>
</comment>
<dbReference type="NCBIfam" id="TIGR02095">
    <property type="entry name" value="glgA"/>
    <property type="match status" value="1"/>
</dbReference>
<reference evidence="12" key="1">
    <citation type="submission" date="2020-06" db="EMBL/GenBank/DDBJ databases">
        <title>Legume-microbial interactions unlock mineral nutrients during tropical forest succession.</title>
        <authorList>
            <person name="Epihov D.Z."/>
        </authorList>
    </citation>
    <scope>NUCLEOTIDE SEQUENCE [LARGE SCALE GENOMIC DNA]</scope>
    <source>
        <strain evidence="12">Pan2503</strain>
    </source>
</reference>
<proteinExistence type="inferred from homology"/>
<dbReference type="GO" id="GO:0009011">
    <property type="term" value="F:alpha-1,4-glucan glucosyltransferase (ADP-glucose donor) activity"/>
    <property type="evidence" value="ECO:0007669"/>
    <property type="project" value="UniProtKB-EC"/>
</dbReference>
<name>A0A7V8NU97_9BACT</name>
<dbReference type="GO" id="GO:0005978">
    <property type="term" value="P:glycogen biosynthetic process"/>
    <property type="evidence" value="ECO:0007669"/>
    <property type="project" value="UniProtKB-KW"/>
</dbReference>
<feature type="region of interest" description="Disordered" evidence="9">
    <location>
        <begin position="315"/>
        <end position="412"/>
    </location>
</feature>
<protein>
    <recommendedName>
        <fullName evidence="5">starch synthase</fullName>
        <ecNumber evidence="5">2.4.1.21</ecNumber>
    </recommendedName>
</protein>
<feature type="domain" description="Starch synthase catalytic" evidence="11">
    <location>
        <begin position="5"/>
        <end position="67"/>
    </location>
</feature>
<evidence type="ECO:0000259" key="10">
    <source>
        <dbReference type="Pfam" id="PF00534"/>
    </source>
</evidence>
<dbReference type="SUPFAM" id="SSF53756">
    <property type="entry name" value="UDP-Glycosyltransferase/glycogen phosphorylase"/>
    <property type="match status" value="1"/>
</dbReference>
<feature type="domain" description="Glycosyl transferase family 1" evidence="10">
    <location>
        <begin position="123"/>
        <end position="276"/>
    </location>
</feature>
<evidence type="ECO:0000256" key="2">
    <source>
        <dbReference type="ARBA" id="ARBA00002764"/>
    </source>
</evidence>
<dbReference type="Gene3D" id="3.40.50.2000">
    <property type="entry name" value="Glycogen Phosphorylase B"/>
    <property type="match status" value="2"/>
</dbReference>
<dbReference type="Pfam" id="PF00534">
    <property type="entry name" value="Glycos_transf_1"/>
    <property type="match status" value="1"/>
</dbReference>
<feature type="non-terminal residue" evidence="12">
    <location>
        <position position="1"/>
    </location>
</feature>
<evidence type="ECO:0000256" key="3">
    <source>
        <dbReference type="ARBA" id="ARBA00004964"/>
    </source>
</evidence>
<evidence type="ECO:0000256" key="6">
    <source>
        <dbReference type="ARBA" id="ARBA00022676"/>
    </source>
</evidence>
<dbReference type="InterPro" id="IPR013534">
    <property type="entry name" value="Starch_synth_cat_dom"/>
</dbReference>
<dbReference type="Proteomes" id="UP000567293">
    <property type="component" value="Unassembled WGS sequence"/>
</dbReference>